<reference evidence="3 4" key="1">
    <citation type="journal article" date="2023" name="IMA Fungus">
        <title>Comparative genomic study of the Penicillium genus elucidates a diverse pangenome and 15 lateral gene transfer events.</title>
        <authorList>
            <person name="Petersen C."/>
            <person name="Sorensen T."/>
            <person name="Nielsen M.R."/>
            <person name="Sondergaard T.E."/>
            <person name="Sorensen J.L."/>
            <person name="Fitzpatrick D.A."/>
            <person name="Frisvad J.C."/>
            <person name="Nielsen K.L."/>
        </authorList>
    </citation>
    <scope>NUCLEOTIDE SEQUENCE [LARGE SCALE GENOMIC DNA]</scope>
    <source>
        <strain evidence="3 4">IBT 35679</strain>
    </source>
</reference>
<evidence type="ECO:0000259" key="2">
    <source>
        <dbReference type="PROSITE" id="PS50888"/>
    </source>
</evidence>
<dbReference type="Gene3D" id="4.10.280.10">
    <property type="entry name" value="Helix-loop-helix DNA-binding domain"/>
    <property type="match status" value="1"/>
</dbReference>
<name>A0AAD6GJA0_9EURO</name>
<feature type="domain" description="BHLH" evidence="2">
    <location>
        <begin position="198"/>
        <end position="258"/>
    </location>
</feature>
<dbReference type="AlphaFoldDB" id="A0AAD6GJA0"/>
<evidence type="ECO:0000313" key="3">
    <source>
        <dbReference type="EMBL" id="KAJ5552101.1"/>
    </source>
</evidence>
<dbReference type="PROSITE" id="PS50888">
    <property type="entry name" value="BHLH"/>
    <property type="match status" value="1"/>
</dbReference>
<comment type="caution">
    <text evidence="3">The sequence shown here is derived from an EMBL/GenBank/DDBJ whole genome shotgun (WGS) entry which is preliminary data.</text>
</comment>
<sequence>MEHRNLRQQLIPQPPMDMSSSNASNTLGFWNYDTIIDIFSMTTTDDSVSFDTVDSLTNGSTNDLSVDSFGTASAINGFIMPAKDTVSMSSVNTPYLIQVLEFKYLYRHYQTFDSDSQSWSIRHSIMTPSVSEKQSKPTTRSSTSTQNSSRRWLSSPEIRPQEYIAPCERSISFCETRSLSQDSNQSTTGQDSQMRIDAKRAAHNITEKRYRTKINTKFLSLEKAISSADIHKPSSRAGTQSVKKSEILTNALAYIESIKQENQAMHKELAILKQRFGFE</sequence>
<proteinExistence type="predicted"/>
<dbReference type="Proteomes" id="UP001220324">
    <property type="component" value="Unassembled WGS sequence"/>
</dbReference>
<dbReference type="InterPro" id="IPR052099">
    <property type="entry name" value="Regulatory_TF_Diverse"/>
</dbReference>
<evidence type="ECO:0000256" key="1">
    <source>
        <dbReference type="SAM" id="MobiDB-lite"/>
    </source>
</evidence>
<dbReference type="SUPFAM" id="SSF47459">
    <property type="entry name" value="HLH, helix-loop-helix DNA-binding domain"/>
    <property type="match status" value="1"/>
</dbReference>
<dbReference type="SMART" id="SM00353">
    <property type="entry name" value="HLH"/>
    <property type="match status" value="1"/>
</dbReference>
<protein>
    <recommendedName>
        <fullName evidence="2">BHLH domain-containing protein</fullName>
    </recommendedName>
</protein>
<organism evidence="3 4">
    <name type="scientific">Penicillium frequentans</name>
    <dbReference type="NCBI Taxonomy" id="3151616"/>
    <lineage>
        <taxon>Eukaryota</taxon>
        <taxon>Fungi</taxon>
        <taxon>Dikarya</taxon>
        <taxon>Ascomycota</taxon>
        <taxon>Pezizomycotina</taxon>
        <taxon>Eurotiomycetes</taxon>
        <taxon>Eurotiomycetidae</taxon>
        <taxon>Eurotiales</taxon>
        <taxon>Aspergillaceae</taxon>
        <taxon>Penicillium</taxon>
    </lineage>
</organism>
<dbReference type="Pfam" id="PF00010">
    <property type="entry name" value="HLH"/>
    <property type="match status" value="1"/>
</dbReference>
<keyword evidence="4" id="KW-1185">Reference proteome</keyword>
<dbReference type="InterPro" id="IPR036638">
    <property type="entry name" value="HLH_DNA-bd_sf"/>
</dbReference>
<dbReference type="InterPro" id="IPR011598">
    <property type="entry name" value="bHLH_dom"/>
</dbReference>
<evidence type="ECO:0000313" key="4">
    <source>
        <dbReference type="Proteomes" id="UP001220324"/>
    </source>
</evidence>
<feature type="region of interest" description="Disordered" evidence="1">
    <location>
        <begin position="127"/>
        <end position="155"/>
    </location>
</feature>
<feature type="region of interest" description="Disordered" evidence="1">
    <location>
        <begin position="1"/>
        <end position="20"/>
    </location>
</feature>
<dbReference type="PANTHER" id="PTHR47336:SF4">
    <property type="entry name" value="BHLH TRANSCRIPTION FACTOR (EUROFUNG)"/>
    <property type="match status" value="1"/>
</dbReference>
<gene>
    <name evidence="3" type="ORF">N7494_001479</name>
</gene>
<dbReference type="PANTHER" id="PTHR47336">
    <property type="entry name" value="TRANSCRIPTION FACTOR HMS1-RELATED"/>
    <property type="match status" value="1"/>
</dbReference>
<feature type="compositionally biased region" description="Low complexity" evidence="1">
    <location>
        <begin position="138"/>
        <end position="151"/>
    </location>
</feature>
<dbReference type="GO" id="GO:0046983">
    <property type="term" value="F:protein dimerization activity"/>
    <property type="evidence" value="ECO:0007669"/>
    <property type="project" value="InterPro"/>
</dbReference>
<dbReference type="EMBL" id="JAQIZZ010000002">
    <property type="protein sequence ID" value="KAJ5552101.1"/>
    <property type="molecule type" value="Genomic_DNA"/>
</dbReference>
<accession>A0AAD6GJA0</accession>